<gene>
    <name evidence="2" type="ORF">B6S09_04100</name>
    <name evidence="3" type="ORF">LY04_00937</name>
</gene>
<dbReference type="Proteomes" id="UP000295058">
    <property type="component" value="Unassembled WGS sequence"/>
</dbReference>
<keyword evidence="1" id="KW-1133">Transmembrane helix</keyword>
<dbReference type="InterPro" id="IPR052534">
    <property type="entry name" value="Extracell_DNA_Util/SecSys_Comp"/>
</dbReference>
<dbReference type="RefSeq" id="WP_094277240.1">
    <property type="nucleotide sequence ID" value="NZ_JBLWZI010000002.1"/>
</dbReference>
<reference evidence="2 4" key="1">
    <citation type="submission" date="2017-08" db="EMBL/GenBank/DDBJ databases">
        <title>Draft Genome Sequence of the Marine Bacterium Oceanimonas baumannii ATCC 700832.</title>
        <authorList>
            <person name="Mcclelland W.D."/>
            <person name="Brennan M.A."/>
            <person name="Trachtenberg A.M."/>
            <person name="Maclea K.S."/>
        </authorList>
    </citation>
    <scope>NUCLEOTIDE SEQUENCE [LARGE SCALE GENOMIC DNA]</scope>
    <source>
        <strain evidence="2 4">ATCC 700832</strain>
    </source>
</reference>
<evidence type="ECO:0000313" key="3">
    <source>
        <dbReference type="EMBL" id="TDW61399.1"/>
    </source>
</evidence>
<feature type="transmembrane region" description="Helical" evidence="1">
    <location>
        <begin position="21"/>
        <end position="41"/>
    </location>
</feature>
<dbReference type="EMBL" id="NQJF01000003">
    <property type="protein sequence ID" value="OYD25409.1"/>
    <property type="molecule type" value="Genomic_DNA"/>
</dbReference>
<evidence type="ECO:0000256" key="1">
    <source>
        <dbReference type="SAM" id="Phobius"/>
    </source>
</evidence>
<keyword evidence="5" id="KW-1185">Reference proteome</keyword>
<organism evidence="2 4">
    <name type="scientific">Oceanimonas baumannii</name>
    <dbReference type="NCBI Taxonomy" id="129578"/>
    <lineage>
        <taxon>Bacteria</taxon>
        <taxon>Pseudomonadati</taxon>
        <taxon>Pseudomonadota</taxon>
        <taxon>Gammaproteobacteria</taxon>
        <taxon>Aeromonadales</taxon>
        <taxon>Aeromonadaceae</taxon>
        <taxon>Oceanimonas</taxon>
    </lineage>
</organism>
<dbReference type="PANTHER" id="PTHR40278:SF2">
    <property type="entry name" value="TYPE IV PILUS INNER MEMBRANE COMPONENT PILN"/>
    <property type="match status" value="1"/>
</dbReference>
<keyword evidence="1" id="KW-0812">Transmembrane</keyword>
<name>A0A235CLU5_9GAMM</name>
<protein>
    <submittedName>
        <fullName evidence="2">Fimbrial assembly protein</fullName>
    </submittedName>
    <submittedName>
        <fullName evidence="3">Type IV pilus assembly protein PilN</fullName>
    </submittedName>
</protein>
<dbReference type="AlphaFoldDB" id="A0A235CLU5"/>
<accession>A0A235CLU5</accession>
<sequence length="184" mass="21138">MSSINLLPWREGRKARQKRRFFTQLAIAAAMTLVVILLVNVRIGQLTALQQERNRFLQMEIIRLDQALGEISTIRYQRDQLLDRVRLIDQLQHRRTFSIRLFNQMPGLVPPGVYLSSLNVTRNRIELAGKTEAYPRVASMLRSMEASRWLTEPRLSSIYVTDAGPVELSQFSMSVNVAPEGEEP</sequence>
<dbReference type="OrthoDB" id="5296173at2"/>
<comment type="caution">
    <text evidence="2">The sequence shown here is derived from an EMBL/GenBank/DDBJ whole genome shotgun (WGS) entry which is preliminary data.</text>
</comment>
<dbReference type="PANTHER" id="PTHR40278">
    <property type="entry name" value="DNA UTILIZATION PROTEIN HOFN"/>
    <property type="match status" value="1"/>
</dbReference>
<dbReference type="InterPro" id="IPR007813">
    <property type="entry name" value="PilN"/>
</dbReference>
<dbReference type="Pfam" id="PF05137">
    <property type="entry name" value="PilN"/>
    <property type="match status" value="1"/>
</dbReference>
<dbReference type="Proteomes" id="UP000243640">
    <property type="component" value="Unassembled WGS sequence"/>
</dbReference>
<reference evidence="3 5" key="2">
    <citation type="submission" date="2019-03" db="EMBL/GenBank/DDBJ databases">
        <title>Genomic Encyclopedia of Archaeal and Bacterial Type Strains, Phase II (KMG-II): from individual species to whole genera.</title>
        <authorList>
            <person name="Goeker M."/>
        </authorList>
    </citation>
    <scope>NUCLEOTIDE SEQUENCE [LARGE SCALE GENOMIC DNA]</scope>
    <source>
        <strain evidence="3 5">DSM 15594</strain>
    </source>
</reference>
<proteinExistence type="predicted"/>
<evidence type="ECO:0000313" key="5">
    <source>
        <dbReference type="Proteomes" id="UP000295058"/>
    </source>
</evidence>
<dbReference type="EMBL" id="SODO01000002">
    <property type="protein sequence ID" value="TDW61399.1"/>
    <property type="molecule type" value="Genomic_DNA"/>
</dbReference>
<dbReference type="GO" id="GO:0043683">
    <property type="term" value="P:type IV pilus assembly"/>
    <property type="evidence" value="ECO:0007669"/>
    <property type="project" value="TreeGrafter"/>
</dbReference>
<dbReference type="GO" id="GO:0043107">
    <property type="term" value="P:type IV pilus-dependent motility"/>
    <property type="evidence" value="ECO:0007669"/>
    <property type="project" value="TreeGrafter"/>
</dbReference>
<keyword evidence="1" id="KW-0472">Membrane</keyword>
<evidence type="ECO:0000313" key="4">
    <source>
        <dbReference type="Proteomes" id="UP000243640"/>
    </source>
</evidence>
<evidence type="ECO:0000313" key="2">
    <source>
        <dbReference type="EMBL" id="OYD25409.1"/>
    </source>
</evidence>